<proteinExistence type="predicted"/>
<evidence type="ECO:0000313" key="3">
    <source>
        <dbReference type="EMBL" id="ROW13962.1"/>
    </source>
</evidence>
<dbReference type="InParanoid" id="A0A423XD24"/>
<dbReference type="InterPro" id="IPR055481">
    <property type="entry name" value="DUF7053"/>
</dbReference>
<evidence type="ECO:0000259" key="2">
    <source>
        <dbReference type="Pfam" id="PF23155"/>
    </source>
</evidence>
<feature type="domain" description="DUF7053" evidence="2">
    <location>
        <begin position="4"/>
        <end position="206"/>
    </location>
</feature>
<sequence>MPATHTIELHFPLPAYLSRDLVVQHLQTYEPLMTPHPYLQRYDRRAVEVSDLVDDPFFTEDGWRIESYVVVERVPIIPLLGLSKEVKIPATFQSFPSGARCRADAAGGAVRVWSTYEVARRDLGAEFERAGRADSDGVGHDGSDRDVLDDAYAAVGRGGGGGEFPGAGEWELVERARVECSAILKPFVVRSFEAAHRDLCRKVIDGLKRKTSRDHPPVAEERPVRVNSASAVVK</sequence>
<keyword evidence="4" id="KW-1185">Reference proteome</keyword>
<dbReference type="Pfam" id="PF23155">
    <property type="entry name" value="DUF7053"/>
    <property type="match status" value="1"/>
</dbReference>
<protein>
    <recommendedName>
        <fullName evidence="2">DUF7053 domain-containing protein</fullName>
    </recommendedName>
</protein>
<dbReference type="STRING" id="1230097.A0A423XD24"/>
<organism evidence="3 4">
    <name type="scientific">Cytospora leucostoma</name>
    <dbReference type="NCBI Taxonomy" id="1230097"/>
    <lineage>
        <taxon>Eukaryota</taxon>
        <taxon>Fungi</taxon>
        <taxon>Dikarya</taxon>
        <taxon>Ascomycota</taxon>
        <taxon>Pezizomycotina</taxon>
        <taxon>Sordariomycetes</taxon>
        <taxon>Sordariomycetidae</taxon>
        <taxon>Diaporthales</taxon>
        <taxon>Cytosporaceae</taxon>
        <taxon>Cytospora</taxon>
    </lineage>
</organism>
<gene>
    <name evidence="3" type="ORF">VPNG_04054</name>
</gene>
<feature type="region of interest" description="Disordered" evidence="1">
    <location>
        <begin position="210"/>
        <end position="234"/>
    </location>
</feature>
<feature type="compositionally biased region" description="Basic and acidic residues" evidence="1">
    <location>
        <begin position="210"/>
        <end position="224"/>
    </location>
</feature>
<dbReference type="AlphaFoldDB" id="A0A423XD24"/>
<evidence type="ECO:0000256" key="1">
    <source>
        <dbReference type="SAM" id="MobiDB-lite"/>
    </source>
</evidence>
<comment type="caution">
    <text evidence="3">The sequence shown here is derived from an EMBL/GenBank/DDBJ whole genome shotgun (WGS) entry which is preliminary data.</text>
</comment>
<name>A0A423XD24_9PEZI</name>
<dbReference type="Proteomes" id="UP000285146">
    <property type="component" value="Unassembled WGS sequence"/>
</dbReference>
<dbReference type="OrthoDB" id="4276610at2759"/>
<accession>A0A423XD24</accession>
<evidence type="ECO:0000313" key="4">
    <source>
        <dbReference type="Proteomes" id="UP000285146"/>
    </source>
</evidence>
<dbReference type="EMBL" id="LKEB01000016">
    <property type="protein sequence ID" value="ROW13962.1"/>
    <property type="molecule type" value="Genomic_DNA"/>
</dbReference>
<reference evidence="3 4" key="1">
    <citation type="submission" date="2015-09" db="EMBL/GenBank/DDBJ databases">
        <title>Host preference determinants of Valsa canker pathogens revealed by comparative genomics.</title>
        <authorList>
            <person name="Yin Z."/>
            <person name="Huang L."/>
        </authorList>
    </citation>
    <scope>NUCLEOTIDE SEQUENCE [LARGE SCALE GENOMIC DNA]</scope>
    <source>
        <strain evidence="3 4">SXYLt</strain>
    </source>
</reference>